<comment type="caution">
    <text evidence="3">The sequence shown here is derived from an EMBL/GenBank/DDBJ whole genome shotgun (WGS) entry which is preliminary data.</text>
</comment>
<keyword evidence="1" id="KW-0812">Transmembrane</keyword>
<protein>
    <recommendedName>
        <fullName evidence="2">Lcl C-terminal domain-containing protein</fullName>
    </recommendedName>
</protein>
<sequence length="295" mass="31909">MINNKFNLVLKKFMSKKSQFLMAILSIATTMTVTYFISRAGTLNPTMAPGDTMHTLDDIYCRITGCTPTAYGLDSPGAVGATMRSLEDIYDAVDTLASGIDYSLQKNQIWDDWKGSAVATSASLSLAYTATVDQNLEEGTWASTTDTNLTSTTVASGVVKRDERTGLYWSDCYSAAVDGTCDTRTNSFTLNGVVDDADDGLDAEDGQAVDFCEALALDADGDGTDETDWYLPSQKELMQAYINGAANNIPSPASNFWSSTENYGNASSAWYVYLAGGYTYSTTKTVANYARCVRR</sequence>
<dbReference type="AlphaFoldDB" id="A0A0G0K5H8"/>
<dbReference type="EMBL" id="LBUU01000003">
    <property type="protein sequence ID" value="KKQ70690.1"/>
    <property type="molecule type" value="Genomic_DNA"/>
</dbReference>
<evidence type="ECO:0000313" key="4">
    <source>
        <dbReference type="Proteomes" id="UP000034022"/>
    </source>
</evidence>
<dbReference type="Proteomes" id="UP000034022">
    <property type="component" value="Unassembled WGS sequence"/>
</dbReference>
<reference evidence="3 4" key="1">
    <citation type="journal article" date="2015" name="Nature">
        <title>rRNA introns, odd ribosomes, and small enigmatic genomes across a large radiation of phyla.</title>
        <authorList>
            <person name="Brown C.T."/>
            <person name="Hug L.A."/>
            <person name="Thomas B.C."/>
            <person name="Sharon I."/>
            <person name="Castelle C.J."/>
            <person name="Singh A."/>
            <person name="Wilkins M.J."/>
            <person name="Williams K.H."/>
            <person name="Banfield J.F."/>
        </authorList>
    </citation>
    <scope>NUCLEOTIDE SEQUENCE [LARGE SCALE GENOMIC DNA]</scope>
</reference>
<dbReference type="InterPro" id="IPR011460">
    <property type="entry name" value="Lcl_C"/>
</dbReference>
<evidence type="ECO:0000256" key="1">
    <source>
        <dbReference type="SAM" id="Phobius"/>
    </source>
</evidence>
<dbReference type="Pfam" id="PF07603">
    <property type="entry name" value="Lcl_C"/>
    <property type="match status" value="1"/>
</dbReference>
<name>A0A0G0K5H8_9BACT</name>
<feature type="domain" description="Lcl C-terminal" evidence="2">
    <location>
        <begin position="161"/>
        <end position="294"/>
    </location>
</feature>
<organism evidence="3 4">
    <name type="scientific">Candidatus Falkowbacteria bacterium GW2011_GWE1_38_31</name>
    <dbReference type="NCBI Taxonomy" id="1618638"/>
    <lineage>
        <taxon>Bacteria</taxon>
        <taxon>Candidatus Falkowiibacteriota</taxon>
    </lineage>
</organism>
<gene>
    <name evidence="3" type="ORF">US91_C0003G0020</name>
</gene>
<keyword evidence="1" id="KW-1133">Transmembrane helix</keyword>
<accession>A0A0G0K5H8</accession>
<keyword evidence="1" id="KW-0472">Membrane</keyword>
<feature type="transmembrane region" description="Helical" evidence="1">
    <location>
        <begin position="20"/>
        <end position="37"/>
    </location>
</feature>
<proteinExistence type="predicted"/>
<evidence type="ECO:0000313" key="3">
    <source>
        <dbReference type="EMBL" id="KKQ70690.1"/>
    </source>
</evidence>
<evidence type="ECO:0000259" key="2">
    <source>
        <dbReference type="Pfam" id="PF07603"/>
    </source>
</evidence>